<keyword evidence="2" id="KW-1185">Reference proteome</keyword>
<dbReference type="Proteomes" id="UP001567538">
    <property type="component" value="Unassembled WGS sequence"/>
</dbReference>
<sequence>MPGKLGGNKRRVVQMSRVADHVLCFRGCDHDSGEMERGGSSYTRFFGNDDGCPDIRPGEIFHQGRKTCDFLNAIAYDDAVLRSLC</sequence>
<accession>A0ABD1GSG0</accession>
<dbReference type="EMBL" id="JBEAFC010000008">
    <property type="protein sequence ID" value="KAL1546947.1"/>
    <property type="molecule type" value="Genomic_DNA"/>
</dbReference>
<name>A0ABD1GSG0_SALDI</name>
<protein>
    <submittedName>
        <fullName evidence="1">Uncharacterized protein</fullName>
    </submittedName>
</protein>
<evidence type="ECO:0000313" key="1">
    <source>
        <dbReference type="EMBL" id="KAL1546947.1"/>
    </source>
</evidence>
<gene>
    <name evidence="1" type="ORF">AAHA92_23476</name>
</gene>
<comment type="caution">
    <text evidence="1">The sequence shown here is derived from an EMBL/GenBank/DDBJ whole genome shotgun (WGS) entry which is preliminary data.</text>
</comment>
<proteinExistence type="predicted"/>
<organism evidence="1 2">
    <name type="scientific">Salvia divinorum</name>
    <name type="common">Maria pastora</name>
    <name type="synonym">Diviner's sage</name>
    <dbReference type="NCBI Taxonomy" id="28513"/>
    <lineage>
        <taxon>Eukaryota</taxon>
        <taxon>Viridiplantae</taxon>
        <taxon>Streptophyta</taxon>
        <taxon>Embryophyta</taxon>
        <taxon>Tracheophyta</taxon>
        <taxon>Spermatophyta</taxon>
        <taxon>Magnoliopsida</taxon>
        <taxon>eudicotyledons</taxon>
        <taxon>Gunneridae</taxon>
        <taxon>Pentapetalae</taxon>
        <taxon>asterids</taxon>
        <taxon>lamiids</taxon>
        <taxon>Lamiales</taxon>
        <taxon>Lamiaceae</taxon>
        <taxon>Nepetoideae</taxon>
        <taxon>Mentheae</taxon>
        <taxon>Salviinae</taxon>
        <taxon>Salvia</taxon>
        <taxon>Salvia subgen. Calosphace</taxon>
    </lineage>
</organism>
<evidence type="ECO:0000313" key="2">
    <source>
        <dbReference type="Proteomes" id="UP001567538"/>
    </source>
</evidence>
<reference evidence="1 2" key="1">
    <citation type="submission" date="2024-06" db="EMBL/GenBank/DDBJ databases">
        <title>A chromosome level genome sequence of Diviner's sage (Salvia divinorum).</title>
        <authorList>
            <person name="Ford S.A."/>
            <person name="Ro D.-K."/>
            <person name="Ness R.W."/>
            <person name="Phillips M.A."/>
        </authorList>
    </citation>
    <scope>NUCLEOTIDE SEQUENCE [LARGE SCALE GENOMIC DNA]</scope>
    <source>
        <strain evidence="1">SAF-2024a</strain>
        <tissue evidence="1">Leaf</tissue>
    </source>
</reference>
<dbReference type="AlphaFoldDB" id="A0ABD1GSG0"/>